<reference evidence="1 2" key="1">
    <citation type="submission" date="2021-06" db="EMBL/GenBank/DDBJ databases">
        <title>Caerostris extrusa draft genome.</title>
        <authorList>
            <person name="Kono N."/>
            <person name="Arakawa K."/>
        </authorList>
    </citation>
    <scope>NUCLEOTIDE SEQUENCE [LARGE SCALE GENOMIC DNA]</scope>
</reference>
<evidence type="ECO:0000313" key="1">
    <source>
        <dbReference type="EMBL" id="GIY92220.1"/>
    </source>
</evidence>
<keyword evidence="2" id="KW-1185">Reference proteome</keyword>
<evidence type="ECO:0000313" key="2">
    <source>
        <dbReference type="Proteomes" id="UP001054945"/>
    </source>
</evidence>
<dbReference type="AlphaFoldDB" id="A0AAV4XDX9"/>
<comment type="caution">
    <text evidence="1">The sequence shown here is derived from an EMBL/GenBank/DDBJ whole genome shotgun (WGS) entry which is preliminary data.</text>
</comment>
<name>A0AAV4XDX9_CAEEX</name>
<protein>
    <submittedName>
        <fullName evidence="1">Uncharacterized protein</fullName>
    </submittedName>
</protein>
<proteinExistence type="predicted"/>
<dbReference type="EMBL" id="BPLR01017512">
    <property type="protein sequence ID" value="GIY92220.1"/>
    <property type="molecule type" value="Genomic_DNA"/>
</dbReference>
<accession>A0AAV4XDX9</accession>
<gene>
    <name evidence="1" type="ORF">CEXT_11621</name>
</gene>
<dbReference type="Proteomes" id="UP001054945">
    <property type="component" value="Unassembled WGS sequence"/>
</dbReference>
<organism evidence="1 2">
    <name type="scientific">Caerostris extrusa</name>
    <name type="common">Bark spider</name>
    <name type="synonym">Caerostris bankana</name>
    <dbReference type="NCBI Taxonomy" id="172846"/>
    <lineage>
        <taxon>Eukaryota</taxon>
        <taxon>Metazoa</taxon>
        <taxon>Ecdysozoa</taxon>
        <taxon>Arthropoda</taxon>
        <taxon>Chelicerata</taxon>
        <taxon>Arachnida</taxon>
        <taxon>Araneae</taxon>
        <taxon>Araneomorphae</taxon>
        <taxon>Entelegynae</taxon>
        <taxon>Araneoidea</taxon>
        <taxon>Araneidae</taxon>
        <taxon>Caerostris</taxon>
    </lineage>
</organism>
<sequence length="95" mass="10871">MSRLFSTIRIEYLISVPHVSFCVVGTSYCVLRFPIFDRLSLSGGGILESFACEGKSTFQGKEEHVVRWDYQLDKFLDLVLGATPVWKEQYLSKDD</sequence>